<keyword evidence="4" id="KW-1185">Reference proteome</keyword>
<evidence type="ECO:0000259" key="2">
    <source>
        <dbReference type="Pfam" id="PF21188"/>
    </source>
</evidence>
<dbReference type="Pfam" id="PF21188">
    <property type="entry name" value="BRR2_plug"/>
    <property type="match status" value="1"/>
</dbReference>
<dbReference type="EMBL" id="WRXP01004838">
    <property type="protein sequence ID" value="KAF1001347.1"/>
    <property type="molecule type" value="Genomic_DNA"/>
</dbReference>
<evidence type="ECO:0000256" key="1">
    <source>
        <dbReference type="SAM" id="MobiDB-lite"/>
    </source>
</evidence>
<gene>
    <name evidence="3" type="ORF">AG4045_010232</name>
</gene>
<name>A0A6L5B948_APIGR</name>
<organism evidence="3 4">
    <name type="scientific">Apium graveolens</name>
    <name type="common">Celery</name>
    <dbReference type="NCBI Taxonomy" id="4045"/>
    <lineage>
        <taxon>Eukaryota</taxon>
        <taxon>Viridiplantae</taxon>
        <taxon>Streptophyta</taxon>
        <taxon>Embryophyta</taxon>
        <taxon>Tracheophyta</taxon>
        <taxon>Spermatophyta</taxon>
        <taxon>Magnoliopsida</taxon>
        <taxon>eudicotyledons</taxon>
        <taxon>Gunneridae</taxon>
        <taxon>Pentapetalae</taxon>
        <taxon>asterids</taxon>
        <taxon>campanulids</taxon>
        <taxon>Apiales</taxon>
        <taxon>Apiaceae</taxon>
        <taxon>Apioideae</taxon>
        <taxon>apioid superclade</taxon>
        <taxon>Apieae</taxon>
        <taxon>Apium</taxon>
    </lineage>
</organism>
<feature type="non-terminal residue" evidence="3">
    <location>
        <position position="116"/>
    </location>
</feature>
<feature type="domain" description="Pre-mRNA-splicing helicase BRR2-like plug" evidence="2">
    <location>
        <begin position="58"/>
        <end position="111"/>
    </location>
</feature>
<sequence>MGIVFLCKQIKGLLVDWWKEKPLDGEAVPRQSKRRRLHEESVLTSTDEGVYQPKTKETRAAYEAMISIIQQQLGGQPLNIMSGAADEILAVLKNDTFKNADKKKEIEKLLNEIPIK</sequence>
<feature type="region of interest" description="Disordered" evidence="1">
    <location>
        <begin position="27"/>
        <end position="50"/>
    </location>
</feature>
<reference evidence="3" key="1">
    <citation type="submission" date="2020-01" db="EMBL/GenBank/DDBJ databases">
        <title>The Celery Genome Sequence Reveals Sequential Paleo-tetraploidization, Resistance Gene Elimination, Karyotype Evolution, and Functional Innovation in Apiales.</title>
        <authorList>
            <person name="Song X."/>
        </authorList>
    </citation>
    <scope>NUCLEOTIDE SEQUENCE</scope>
    <source>
        <tissue evidence="3">Leaf</tissue>
    </source>
</reference>
<dbReference type="AlphaFoldDB" id="A0A6L5B948"/>
<comment type="caution">
    <text evidence="3">The sequence shown here is derived from an EMBL/GenBank/DDBJ whole genome shotgun (WGS) entry which is preliminary data.</text>
</comment>
<dbReference type="InterPro" id="IPR048863">
    <property type="entry name" value="BRR2_plug"/>
</dbReference>
<accession>A0A6L5B948</accession>
<proteinExistence type="predicted"/>
<protein>
    <recommendedName>
        <fullName evidence="2">Pre-mRNA-splicing helicase BRR2-like plug domain-containing protein</fullName>
    </recommendedName>
</protein>
<evidence type="ECO:0000313" key="3">
    <source>
        <dbReference type="EMBL" id="KAF1001347.1"/>
    </source>
</evidence>
<evidence type="ECO:0000313" key="4">
    <source>
        <dbReference type="Proteomes" id="UP000593563"/>
    </source>
</evidence>
<dbReference type="Proteomes" id="UP000593563">
    <property type="component" value="Unassembled WGS sequence"/>
</dbReference>